<evidence type="ECO:0000259" key="7">
    <source>
        <dbReference type="PROSITE" id="PS51755"/>
    </source>
</evidence>
<dbReference type="Pfam" id="PF03704">
    <property type="entry name" value="BTAD"/>
    <property type="match status" value="1"/>
</dbReference>
<dbReference type="GO" id="GO:0006355">
    <property type="term" value="P:regulation of DNA-templated transcription"/>
    <property type="evidence" value="ECO:0007669"/>
    <property type="project" value="InterPro"/>
</dbReference>
<dbReference type="KEGG" id="spad:DVK44_12475"/>
<keyword evidence="3" id="KW-0805">Transcription regulation</keyword>
<dbReference type="PANTHER" id="PTHR35807">
    <property type="entry name" value="TRANSCRIPTIONAL REGULATOR REDD-RELATED"/>
    <property type="match status" value="1"/>
</dbReference>
<dbReference type="GO" id="GO:0000160">
    <property type="term" value="P:phosphorelay signal transduction system"/>
    <property type="evidence" value="ECO:0007669"/>
    <property type="project" value="UniProtKB-KW"/>
</dbReference>
<dbReference type="InterPro" id="IPR011990">
    <property type="entry name" value="TPR-like_helical_dom_sf"/>
</dbReference>
<feature type="domain" description="OmpR/PhoB-type" evidence="7">
    <location>
        <begin position="1"/>
        <end position="96"/>
    </location>
</feature>
<reference evidence="9" key="1">
    <citation type="submission" date="2018-07" db="EMBL/GenBank/DDBJ databases">
        <authorList>
            <person name="Zhao J."/>
        </authorList>
    </citation>
    <scope>NUCLEOTIDE SEQUENCE [LARGE SCALE GENOMIC DNA]</scope>
    <source>
        <strain evidence="9">GSSD-12</strain>
    </source>
</reference>
<keyword evidence="2" id="KW-0902">Two-component regulatory system</keyword>
<dbReference type="SMART" id="SM00862">
    <property type="entry name" value="Trans_reg_C"/>
    <property type="match status" value="1"/>
</dbReference>
<dbReference type="InterPro" id="IPR016032">
    <property type="entry name" value="Sig_transdc_resp-reg_C-effctor"/>
</dbReference>
<dbReference type="InterPro" id="IPR036388">
    <property type="entry name" value="WH-like_DNA-bd_sf"/>
</dbReference>
<evidence type="ECO:0000256" key="1">
    <source>
        <dbReference type="ARBA" id="ARBA00005820"/>
    </source>
</evidence>
<dbReference type="OrthoDB" id="4336084at2"/>
<dbReference type="CDD" id="cd15831">
    <property type="entry name" value="BTAD"/>
    <property type="match status" value="1"/>
</dbReference>
<dbReference type="SUPFAM" id="SSF46894">
    <property type="entry name" value="C-terminal effector domain of the bipartite response regulators"/>
    <property type="match status" value="1"/>
</dbReference>
<dbReference type="Pfam" id="PF00486">
    <property type="entry name" value="Trans_reg_C"/>
    <property type="match status" value="1"/>
</dbReference>
<keyword evidence="5" id="KW-0804">Transcription</keyword>
<keyword evidence="9" id="KW-1185">Reference proteome</keyword>
<dbReference type="GO" id="GO:0003677">
    <property type="term" value="F:DNA binding"/>
    <property type="evidence" value="ECO:0007669"/>
    <property type="project" value="UniProtKB-UniRule"/>
</dbReference>
<name>A0A345HNW7_9ACTN</name>
<evidence type="ECO:0000313" key="8">
    <source>
        <dbReference type="EMBL" id="AXG78391.1"/>
    </source>
</evidence>
<evidence type="ECO:0000256" key="6">
    <source>
        <dbReference type="PROSITE-ProRule" id="PRU01091"/>
    </source>
</evidence>
<dbReference type="PROSITE" id="PS51755">
    <property type="entry name" value="OMPR_PHOB"/>
    <property type="match status" value="1"/>
</dbReference>
<dbReference type="AlphaFoldDB" id="A0A345HNW7"/>
<dbReference type="SMART" id="SM01043">
    <property type="entry name" value="BTAD"/>
    <property type="match status" value="1"/>
</dbReference>
<accession>A0A345HNW7</accession>
<comment type="similarity">
    <text evidence="1">Belongs to the AfsR/DnrI/RedD regulatory family.</text>
</comment>
<dbReference type="Gene3D" id="1.10.10.10">
    <property type="entry name" value="Winged helix-like DNA-binding domain superfamily/Winged helix DNA-binding domain"/>
    <property type="match status" value="1"/>
</dbReference>
<dbReference type="Proteomes" id="UP000253868">
    <property type="component" value="Chromosome"/>
</dbReference>
<evidence type="ECO:0000256" key="4">
    <source>
        <dbReference type="ARBA" id="ARBA00023125"/>
    </source>
</evidence>
<evidence type="ECO:0000256" key="5">
    <source>
        <dbReference type="ARBA" id="ARBA00023163"/>
    </source>
</evidence>
<feature type="DNA-binding region" description="OmpR/PhoB-type" evidence="6">
    <location>
        <begin position="1"/>
        <end position="96"/>
    </location>
</feature>
<dbReference type="InterPro" id="IPR051677">
    <property type="entry name" value="AfsR-DnrI-RedD_regulator"/>
</dbReference>
<dbReference type="RefSeq" id="WP_114659737.1">
    <property type="nucleotide sequence ID" value="NZ_CP031194.1"/>
</dbReference>
<dbReference type="InterPro" id="IPR001867">
    <property type="entry name" value="OmpR/PhoB-type_DNA-bd"/>
</dbReference>
<dbReference type="SUPFAM" id="SSF48452">
    <property type="entry name" value="TPR-like"/>
    <property type="match status" value="1"/>
</dbReference>
<sequence length="277" mass="31438">MEIRILGSVHIRVNGVPVELRSEKTRSLLALLAQQPNEYLSDAFVIDRIWEEELPVRPRDALYTCASRLRHAFGEGTHHLPGEVVRRSRGGYLLNVPPHTIDLHRFRSLARSARDAVRRGSRGATTEEALSLLDDALALWRGTPMSDLQSSWSARARLTLEQELLSARIDRAQLAMRLGRQRETVPALYELAEEHPLDETVTALLMEALYRSGRQNESLACFTTIHHRLVLELGDGPGFALHELHGRILRRDPTLQCTNEPKETKSRTLQYSHLNLI</sequence>
<dbReference type="PANTHER" id="PTHR35807:SF1">
    <property type="entry name" value="TRANSCRIPTIONAL REGULATOR REDD"/>
    <property type="match status" value="1"/>
</dbReference>
<evidence type="ECO:0000256" key="2">
    <source>
        <dbReference type="ARBA" id="ARBA00023012"/>
    </source>
</evidence>
<keyword evidence="4 6" id="KW-0238">DNA-binding</keyword>
<dbReference type="EMBL" id="CP031194">
    <property type="protein sequence ID" value="AXG78391.1"/>
    <property type="molecule type" value="Genomic_DNA"/>
</dbReference>
<dbReference type="Gene3D" id="1.25.40.10">
    <property type="entry name" value="Tetratricopeptide repeat domain"/>
    <property type="match status" value="1"/>
</dbReference>
<evidence type="ECO:0000256" key="3">
    <source>
        <dbReference type="ARBA" id="ARBA00023015"/>
    </source>
</evidence>
<protein>
    <submittedName>
        <fullName evidence="8">AfsR/SARP family transcriptional regulator</fullName>
    </submittedName>
</protein>
<gene>
    <name evidence="8" type="ORF">DVK44_12475</name>
</gene>
<evidence type="ECO:0000313" key="9">
    <source>
        <dbReference type="Proteomes" id="UP000253868"/>
    </source>
</evidence>
<dbReference type="InterPro" id="IPR005158">
    <property type="entry name" value="BTAD"/>
</dbReference>
<proteinExistence type="inferred from homology"/>
<organism evidence="8 9">
    <name type="scientific">Streptomyces paludis</name>
    <dbReference type="NCBI Taxonomy" id="2282738"/>
    <lineage>
        <taxon>Bacteria</taxon>
        <taxon>Bacillati</taxon>
        <taxon>Actinomycetota</taxon>
        <taxon>Actinomycetes</taxon>
        <taxon>Kitasatosporales</taxon>
        <taxon>Streptomycetaceae</taxon>
        <taxon>Streptomyces</taxon>
    </lineage>
</organism>